<dbReference type="Gene3D" id="3.30.2350.20">
    <property type="entry name" value="TruD, catalytic domain"/>
    <property type="match status" value="1"/>
</dbReference>
<dbReference type="InterPro" id="IPR020103">
    <property type="entry name" value="PsdUridine_synth_cat_dom_sf"/>
</dbReference>
<name>A0A4Y6PNM2_PERCE</name>
<reference evidence="6 7" key="1">
    <citation type="submission" date="2019-06" db="EMBL/GenBank/DDBJ databases">
        <title>Persicimonas caeni gen. nov., sp. nov., a predatory bacterium isolated from solar saltern.</title>
        <authorList>
            <person name="Wang S."/>
        </authorList>
    </citation>
    <scope>NUCLEOTIDE SEQUENCE [LARGE SCALE GENOMIC DNA]</scope>
    <source>
        <strain evidence="6 7">YN101</strain>
    </source>
</reference>
<dbReference type="RefSeq" id="WP_141196415.1">
    <property type="nucleotide sequence ID" value="NZ_CP041186.1"/>
</dbReference>
<evidence type="ECO:0000313" key="6">
    <source>
        <dbReference type="EMBL" id="QDG49918.1"/>
    </source>
</evidence>
<evidence type="ECO:0000256" key="1">
    <source>
        <dbReference type="ARBA" id="ARBA00007953"/>
    </source>
</evidence>
<evidence type="ECO:0000256" key="4">
    <source>
        <dbReference type="HAMAP-Rule" id="MF_01082"/>
    </source>
</evidence>
<evidence type="ECO:0000313" key="7">
    <source>
        <dbReference type="Proteomes" id="UP000315995"/>
    </source>
</evidence>
<evidence type="ECO:0000256" key="2">
    <source>
        <dbReference type="ARBA" id="ARBA00022694"/>
    </source>
</evidence>
<dbReference type="InterPro" id="IPR001656">
    <property type="entry name" value="PsdUridine_synth_TruD"/>
</dbReference>
<organism evidence="6 7">
    <name type="scientific">Persicimonas caeni</name>
    <dbReference type="NCBI Taxonomy" id="2292766"/>
    <lineage>
        <taxon>Bacteria</taxon>
        <taxon>Deltaproteobacteria</taxon>
        <taxon>Bradymonadales</taxon>
        <taxon>Bradymonadaceae</taxon>
        <taxon>Persicimonas</taxon>
    </lineage>
</organism>
<dbReference type="GO" id="GO:0031119">
    <property type="term" value="P:tRNA pseudouridine synthesis"/>
    <property type="evidence" value="ECO:0007669"/>
    <property type="project" value="UniProtKB-UniRule"/>
</dbReference>
<dbReference type="InterPro" id="IPR011760">
    <property type="entry name" value="PsdUridine_synth_TruD_insert"/>
</dbReference>
<sequence length="364" mass="40232">MKVTDRPYLTAGLPGIGGEIKCEIDDFEVEEVPLYEPGGDGQHAYVWLEKRGVPGGKLVSMLAAHFGVKKRDIGTAGIKDKHAVTRQWVSLPFHELEQDEPSDLVGPVVDGVEVLEARLHRNKLRTGHLEGNRFQVVVRNFDVPADEALERAQAVLEVLGAKGMPNYFGLQRFGNGGSTLELGVGYLKGDADAKRRLKRNHFLRRLSVSAVQSELFNRVLAARIDRELLWTLFDGDVVKKTDTGGVFVVPTDEFEETQARLDRGELVTTGPLPGPRMIAPERDGKVFEDEVLSSAEVDDRDFARHKKLAPGARRPLLVDVGEPSVRIETRDGQEVLVVGFFLPSGTYATVLLREITKHADLVEA</sequence>
<feature type="domain" description="TRUD" evidence="5">
    <location>
        <begin position="163"/>
        <end position="318"/>
    </location>
</feature>
<dbReference type="Pfam" id="PF01142">
    <property type="entry name" value="TruD"/>
    <property type="match status" value="2"/>
</dbReference>
<dbReference type="InterPro" id="IPR042214">
    <property type="entry name" value="TruD_catalytic"/>
</dbReference>
<dbReference type="InterPro" id="IPR050170">
    <property type="entry name" value="TruD_pseudoU_synthase"/>
</dbReference>
<dbReference type="InterPro" id="IPR020119">
    <property type="entry name" value="PsdUridine_synth_TruD_CS"/>
</dbReference>
<dbReference type="HAMAP" id="MF_01082">
    <property type="entry name" value="TruD"/>
    <property type="match status" value="1"/>
</dbReference>
<dbReference type="GO" id="GO:0160150">
    <property type="term" value="F:tRNA pseudouridine(13) synthase activity"/>
    <property type="evidence" value="ECO:0007669"/>
    <property type="project" value="UniProtKB-EC"/>
</dbReference>
<dbReference type="Proteomes" id="UP000315995">
    <property type="component" value="Chromosome"/>
</dbReference>
<keyword evidence="3 4" id="KW-0413">Isomerase</keyword>
<dbReference type="OrthoDB" id="1550679at2"/>
<comment type="function">
    <text evidence="4">Responsible for synthesis of pseudouridine from uracil-13 in transfer RNAs.</text>
</comment>
<dbReference type="GO" id="GO:0003723">
    <property type="term" value="F:RNA binding"/>
    <property type="evidence" value="ECO:0007669"/>
    <property type="project" value="InterPro"/>
</dbReference>
<dbReference type="Gene3D" id="3.30.2340.10">
    <property type="entry name" value="TruD, insertion domain"/>
    <property type="match status" value="1"/>
</dbReference>
<dbReference type="PANTHER" id="PTHR47811:SF1">
    <property type="entry name" value="TRNA PSEUDOURIDINE SYNTHASE D"/>
    <property type="match status" value="1"/>
</dbReference>
<dbReference type="EC" id="5.4.99.27" evidence="4"/>
<accession>A0A5B8Y5T1</accession>
<keyword evidence="7" id="KW-1185">Reference proteome</keyword>
<proteinExistence type="inferred from homology"/>
<dbReference type="PANTHER" id="PTHR47811">
    <property type="entry name" value="TRNA PSEUDOURIDINE SYNTHASE D"/>
    <property type="match status" value="1"/>
</dbReference>
<dbReference type="EMBL" id="CP041186">
    <property type="protein sequence ID" value="QDG49918.1"/>
    <property type="molecule type" value="Genomic_DNA"/>
</dbReference>
<dbReference type="SUPFAM" id="SSF55120">
    <property type="entry name" value="Pseudouridine synthase"/>
    <property type="match status" value="1"/>
</dbReference>
<dbReference type="GO" id="GO:0005829">
    <property type="term" value="C:cytosol"/>
    <property type="evidence" value="ECO:0007669"/>
    <property type="project" value="TreeGrafter"/>
</dbReference>
<keyword evidence="2 4" id="KW-0819">tRNA processing</keyword>
<gene>
    <name evidence="4" type="primary">truD</name>
    <name evidence="6" type="ORF">FIV42_03915</name>
</gene>
<evidence type="ECO:0000256" key="3">
    <source>
        <dbReference type="ARBA" id="ARBA00023235"/>
    </source>
</evidence>
<comment type="similarity">
    <text evidence="1 4">Belongs to the pseudouridine synthase TruD family.</text>
</comment>
<dbReference type="AlphaFoldDB" id="A0A4Y6PNM2"/>
<feature type="active site" description="Nucleophile" evidence="4">
    <location>
        <position position="80"/>
    </location>
</feature>
<accession>A0A4Y6PNM2</accession>
<protein>
    <recommendedName>
        <fullName evidence="4">tRNA pseudouridine synthase D</fullName>
        <ecNumber evidence="4">5.4.99.27</ecNumber>
    </recommendedName>
    <alternativeName>
        <fullName evidence="4">tRNA pseudouridine(13) synthase</fullName>
    </alternativeName>
    <alternativeName>
        <fullName evidence="4">tRNA pseudouridylate synthase D</fullName>
    </alternativeName>
    <alternativeName>
        <fullName evidence="4">tRNA-uridine isomerase D</fullName>
    </alternativeName>
</protein>
<dbReference type="PROSITE" id="PS01268">
    <property type="entry name" value="UPF0024"/>
    <property type="match status" value="1"/>
</dbReference>
<evidence type="ECO:0000259" key="5">
    <source>
        <dbReference type="PROSITE" id="PS50984"/>
    </source>
</evidence>
<dbReference type="PROSITE" id="PS50984">
    <property type="entry name" value="TRUD"/>
    <property type="match status" value="1"/>
</dbReference>
<comment type="catalytic activity">
    <reaction evidence="4">
        <text>uridine(13) in tRNA = pseudouridine(13) in tRNA</text>
        <dbReference type="Rhea" id="RHEA:42540"/>
        <dbReference type="Rhea" id="RHEA-COMP:10105"/>
        <dbReference type="Rhea" id="RHEA-COMP:10106"/>
        <dbReference type="ChEBI" id="CHEBI:65314"/>
        <dbReference type="ChEBI" id="CHEBI:65315"/>
        <dbReference type="EC" id="5.4.99.27"/>
    </reaction>
</comment>
<dbReference type="InterPro" id="IPR043165">
    <property type="entry name" value="TruD_insert_sf"/>
</dbReference>